<accession>A0A1H3ATJ1</accession>
<dbReference type="AlphaFoldDB" id="A0A1H3ATJ1"/>
<reference evidence="1 2" key="1">
    <citation type="submission" date="2016-10" db="EMBL/GenBank/DDBJ databases">
        <authorList>
            <person name="de Groot N.N."/>
        </authorList>
    </citation>
    <scope>NUCLEOTIDE SEQUENCE [LARGE SCALE GENOMIC DNA]</scope>
    <source>
        <strain evidence="1 2">CPCC 202699</strain>
    </source>
</reference>
<evidence type="ECO:0000313" key="2">
    <source>
        <dbReference type="Proteomes" id="UP000199515"/>
    </source>
</evidence>
<sequence length="244" mass="26994">MATMGMGYTAREDGAGVDSLRLEVVSSLAGSHEFQLKIYVNEIEMTAAGAGHGMQPHEIFAPVNRLVATSRPSTVPVARCLACGVYDCVGTDVTISRDGDVVRWDWSRDLPMDRSASFPATHYDLEVARMAADHAWETPLAKAKRLVLTDMDREHLLAYGLRPDFVSGRSIRQEFEIALVLEDDYQVLLKVPWLDRDPEDLSRAVCATLASRPATWQATWFPMKYELTGQAPGIAGPSWQPAEI</sequence>
<proteinExistence type="predicted"/>
<dbReference type="EMBL" id="FNON01000002">
    <property type="protein sequence ID" value="SDX33006.1"/>
    <property type="molecule type" value="Genomic_DNA"/>
</dbReference>
<evidence type="ECO:0000313" key="1">
    <source>
        <dbReference type="EMBL" id="SDX33006.1"/>
    </source>
</evidence>
<name>A0A1H3ATJ1_9PSEU</name>
<dbReference type="STRING" id="589385.SAMN05421504_1021057"/>
<dbReference type="OrthoDB" id="3369278at2"/>
<dbReference type="RefSeq" id="WP_091288868.1">
    <property type="nucleotide sequence ID" value="NZ_FNON01000002.1"/>
</dbReference>
<gene>
    <name evidence="1" type="ORF">SAMN05421504_1021057</name>
</gene>
<protein>
    <submittedName>
        <fullName evidence="1">Uncharacterized protein</fullName>
    </submittedName>
</protein>
<dbReference type="Proteomes" id="UP000199515">
    <property type="component" value="Unassembled WGS sequence"/>
</dbReference>
<keyword evidence="2" id="KW-1185">Reference proteome</keyword>
<organism evidence="1 2">
    <name type="scientific">Amycolatopsis xylanica</name>
    <dbReference type="NCBI Taxonomy" id="589385"/>
    <lineage>
        <taxon>Bacteria</taxon>
        <taxon>Bacillati</taxon>
        <taxon>Actinomycetota</taxon>
        <taxon>Actinomycetes</taxon>
        <taxon>Pseudonocardiales</taxon>
        <taxon>Pseudonocardiaceae</taxon>
        <taxon>Amycolatopsis</taxon>
    </lineage>
</organism>